<organism evidence="1 2">
    <name type="scientific">Alteromonas ponticola</name>
    <dbReference type="NCBI Taxonomy" id="2720613"/>
    <lineage>
        <taxon>Bacteria</taxon>
        <taxon>Pseudomonadati</taxon>
        <taxon>Pseudomonadota</taxon>
        <taxon>Gammaproteobacteria</taxon>
        <taxon>Alteromonadales</taxon>
        <taxon>Alteromonadaceae</taxon>
        <taxon>Alteromonas/Salinimonas group</taxon>
        <taxon>Alteromonas</taxon>
    </lineage>
</organism>
<comment type="caution">
    <text evidence="1">The sequence shown here is derived from an EMBL/GenBank/DDBJ whole genome shotgun (WGS) entry which is preliminary data.</text>
</comment>
<evidence type="ECO:0000313" key="2">
    <source>
        <dbReference type="Proteomes" id="UP000709336"/>
    </source>
</evidence>
<name>A0ABX1R298_9ALTE</name>
<dbReference type="EMBL" id="JAATNW010000005">
    <property type="protein sequence ID" value="NMH60570.1"/>
    <property type="molecule type" value="Genomic_DNA"/>
</dbReference>
<dbReference type="RefSeq" id="WP_169211115.1">
    <property type="nucleotide sequence ID" value="NZ_JAATNW010000005.1"/>
</dbReference>
<keyword evidence="2" id="KW-1185">Reference proteome</keyword>
<reference evidence="1 2" key="1">
    <citation type="submission" date="2020-03" db="EMBL/GenBank/DDBJ databases">
        <title>Alteromonas ponticola sp. nov., isolated from seawater.</title>
        <authorList>
            <person name="Yoon J.-H."/>
            <person name="Kim Y.-O."/>
        </authorList>
    </citation>
    <scope>NUCLEOTIDE SEQUENCE [LARGE SCALE GENOMIC DNA]</scope>
    <source>
        <strain evidence="1 2">MYP5</strain>
    </source>
</reference>
<dbReference type="Proteomes" id="UP000709336">
    <property type="component" value="Unassembled WGS sequence"/>
</dbReference>
<evidence type="ECO:0000313" key="1">
    <source>
        <dbReference type="EMBL" id="NMH60570.1"/>
    </source>
</evidence>
<gene>
    <name evidence="1" type="ORF">HCJ96_11100</name>
</gene>
<sequence>MTQLKDSKQQPAEGVLHDINQTFHARYADRKSTVRKIIADGAYQLVVRMDDRIIAQCGSKIAEYNVVGENYHHIKAAVHLPLTLMYANDYGEILEYVRAHKDDTDLPIIRQMFSLVENWAVNPQNNEFLDLTMLKSELAPIFAVAMDCVAREEIEKTVTALDQIKSQSPVPPDKMFFVIFGSHQARYKQLGKMIIKKWFNLQTDCYGHVEHHVRYCEGGKSMDDAIDIVCTALVDNELAHVFLGEQLALNQDVVTQTAERHLSQFWPK</sequence>
<proteinExistence type="predicted"/>
<accession>A0ABX1R298</accession>
<protein>
    <submittedName>
        <fullName evidence="1">Uncharacterized protein</fullName>
    </submittedName>
</protein>